<feature type="transmembrane region" description="Helical" evidence="1">
    <location>
        <begin position="160"/>
        <end position="181"/>
    </location>
</feature>
<evidence type="ECO:0000313" key="2">
    <source>
        <dbReference type="EMBL" id="GLV14823.1"/>
    </source>
</evidence>
<evidence type="ECO:0000256" key="1">
    <source>
        <dbReference type="SAM" id="Phobius"/>
    </source>
</evidence>
<keyword evidence="1" id="KW-0812">Transmembrane</keyword>
<proteinExistence type="predicted"/>
<dbReference type="AlphaFoldDB" id="A0A1H2W3C2"/>
<feature type="transmembrane region" description="Helical" evidence="1">
    <location>
        <begin position="331"/>
        <end position="352"/>
    </location>
</feature>
<protein>
    <submittedName>
        <fullName evidence="3">Uncharacterized protein</fullName>
    </submittedName>
</protein>
<evidence type="ECO:0000313" key="3">
    <source>
        <dbReference type="EMBL" id="SDW75027.1"/>
    </source>
</evidence>
<accession>A0A1H2W3C2</accession>
<dbReference type="RefSeq" id="WP_157785453.1">
    <property type="nucleotide sequence ID" value="NZ_FNOJ01000013.1"/>
</dbReference>
<dbReference type="EMBL" id="FNOJ01000013">
    <property type="protein sequence ID" value="SDW75027.1"/>
    <property type="molecule type" value="Genomic_DNA"/>
</dbReference>
<reference evidence="2" key="3">
    <citation type="submission" date="2023-02" db="EMBL/GenBank/DDBJ databases">
        <title>Proposal of a novel subspecies: Alicyclobacillus hesperidum subspecies aegle.</title>
        <authorList>
            <person name="Goto K."/>
            <person name="Fujii T."/>
            <person name="Yasui K."/>
            <person name="Mochida K."/>
            <person name="Kato-Tanaka Y."/>
            <person name="Morohoshi S."/>
            <person name="An S.Y."/>
            <person name="Kasai H."/>
            <person name="Yokota A."/>
        </authorList>
    </citation>
    <scope>NUCLEOTIDE SEQUENCE</scope>
    <source>
        <strain evidence="2">DSM 12766</strain>
    </source>
</reference>
<dbReference type="Proteomes" id="UP001157137">
    <property type="component" value="Unassembled WGS sequence"/>
</dbReference>
<feature type="transmembrane region" description="Helical" evidence="1">
    <location>
        <begin position="187"/>
        <end position="206"/>
    </location>
</feature>
<feature type="transmembrane region" description="Helical" evidence="1">
    <location>
        <begin position="47"/>
        <end position="69"/>
    </location>
</feature>
<organism evidence="3 4">
    <name type="scientific">Alicyclobacillus hesperidum</name>
    <dbReference type="NCBI Taxonomy" id="89784"/>
    <lineage>
        <taxon>Bacteria</taxon>
        <taxon>Bacillati</taxon>
        <taxon>Bacillota</taxon>
        <taxon>Bacilli</taxon>
        <taxon>Bacillales</taxon>
        <taxon>Alicyclobacillaceae</taxon>
        <taxon>Alicyclobacillus</taxon>
    </lineage>
</organism>
<evidence type="ECO:0000313" key="4">
    <source>
        <dbReference type="Proteomes" id="UP000182589"/>
    </source>
</evidence>
<gene>
    <name evidence="2" type="ORF">Heshes_25070</name>
    <name evidence="3" type="ORF">SAMN04489725_11350</name>
</gene>
<dbReference type="Proteomes" id="UP000182589">
    <property type="component" value="Unassembled WGS sequence"/>
</dbReference>
<reference evidence="3" key="2">
    <citation type="submission" date="2016-10" db="EMBL/GenBank/DDBJ databases">
        <authorList>
            <person name="de Groot N.N."/>
        </authorList>
    </citation>
    <scope>NUCLEOTIDE SEQUENCE [LARGE SCALE GENOMIC DNA]</scope>
    <source>
        <strain evidence="3">DSM 12489</strain>
    </source>
</reference>
<sequence length="433" mass="48855">MYIFPIHEYSSYMHVHDLGRRRIAFLGALHLNLIHRTRPWVAVAWSWFMPGFGHLLLGQYLLGWILFAWEVAVNVETHFNVAILDTFTGHFTAAKQVLSHEQIGFLLFTYGPIFSFAAHHSYLIAKDANLLTDIGQGAAPPLAMSIRQIEWNYLAKKNPVVGWLWSLLAPGVGAIYTHRVLTAFFEIAWWTTIIVKSNILTSIAYLTTGQQQMAVRVLNPEWTLFIPSMFSFPAYYAYVITVERNKLFDREQSVFLTSHYQKNWAFPLHNKGDAKPMRFVASFDHSLQLEVALSKLQQLHLGPESVLAVPLVRRSDGPRADTANHADQRAYFDLASLAAASGCFLGTVYGFILPLGPVIWGLGGFAIGFAIGLFVKWIFNRRKRRTPSLPTEIVVVIECEEDVARQVEQILWSHGAFALARVGLQETPGQDAL</sequence>
<keyword evidence="4" id="KW-1185">Reference proteome</keyword>
<reference evidence="4" key="1">
    <citation type="submission" date="2016-10" db="EMBL/GenBank/DDBJ databases">
        <authorList>
            <person name="Varghese N."/>
        </authorList>
    </citation>
    <scope>NUCLEOTIDE SEQUENCE [LARGE SCALE GENOMIC DNA]</scope>
    <source>
        <strain evidence="4">DSM 12489</strain>
    </source>
</reference>
<keyword evidence="1" id="KW-1133">Transmembrane helix</keyword>
<keyword evidence="1" id="KW-0472">Membrane</keyword>
<feature type="transmembrane region" description="Helical" evidence="1">
    <location>
        <begin position="358"/>
        <end position="379"/>
    </location>
</feature>
<dbReference type="EMBL" id="BSRA01000017">
    <property type="protein sequence ID" value="GLV14823.1"/>
    <property type="molecule type" value="Genomic_DNA"/>
</dbReference>
<name>A0A1H2W3C2_9BACL</name>
<dbReference type="STRING" id="89784.SAMN04489725_11350"/>